<proteinExistence type="predicted"/>
<dbReference type="Proteomes" id="UP000316747">
    <property type="component" value="Unassembled WGS sequence"/>
</dbReference>
<dbReference type="InterPro" id="IPR003615">
    <property type="entry name" value="HNH_nuc"/>
</dbReference>
<feature type="domain" description="HNH nuclease" evidence="2">
    <location>
        <begin position="485"/>
        <end position="536"/>
    </location>
</feature>
<accession>A0A543HHK3</accession>
<sequence length="575" mass="60833">MDSATTAPETSRVSAGAALEAVTLVPAAVFDALPATAQAAVVARIVPERLRSLDHAGAEAVLAVTQRATNVLAAMQDLALAAGVRSEELDLSDLDGGWSDGSEHRPSSVKIVASSVAPLLRLTPRSAESRVADALCLVDELPRTRGMTLEGLLDSRQSRVIVDVAQLVQVGARPLFDAAITSVPGLAELTPARLRRLCERTAALIDEGSMEQRAERAVADRFVRVTPGADPGMAWWTASLPSYVSMQAWAAIDELAHEYVRADPGRTIDQARADAFADLLLGSAHVTTTVELVVPTSTDTDGAGLHAVVGGATPLGGSDPAGATRADPSPADPKPAASPLAPITDPATAESHPAGGDPDGLEHVVGPALAPWHAIGSELAPRGSPALGGLPDESAVHLLVLQQQEVARREWERLPAGMLERYRLRLGPWRPPTVGVRDPRAGWILSSTLVDILSDPDIRLRVTRADALTGVTVARDPSVYRPHAALARRVRDRDRTCRFPGCSVAAQRCDLDHVVRFPDGPTSKDNLLCLCRTHHGFKHHAGWLLVLDADGVCTWTSPTGRSYVTRPADVRVSAA</sequence>
<evidence type="ECO:0000313" key="3">
    <source>
        <dbReference type="EMBL" id="TQM57767.1"/>
    </source>
</evidence>
<comment type="caution">
    <text evidence="3">The sequence shown here is derived from an EMBL/GenBank/DDBJ whole genome shotgun (WGS) entry which is preliminary data.</text>
</comment>
<dbReference type="InterPro" id="IPR003870">
    <property type="entry name" value="DUF222"/>
</dbReference>
<keyword evidence="4" id="KW-1185">Reference proteome</keyword>
<feature type="compositionally biased region" description="Low complexity" evidence="1">
    <location>
        <begin position="326"/>
        <end position="342"/>
    </location>
</feature>
<protein>
    <submittedName>
        <fullName evidence="3">Uncharacterized protein DUF222</fullName>
    </submittedName>
</protein>
<dbReference type="Pfam" id="PF02720">
    <property type="entry name" value="DUF222"/>
    <property type="match status" value="1"/>
</dbReference>
<evidence type="ECO:0000313" key="4">
    <source>
        <dbReference type="Proteomes" id="UP000316747"/>
    </source>
</evidence>
<gene>
    <name evidence="3" type="ORF">FBY41_3099</name>
</gene>
<dbReference type="CDD" id="cd00085">
    <property type="entry name" value="HNHc"/>
    <property type="match status" value="1"/>
</dbReference>
<dbReference type="RefSeq" id="WP_141845191.1">
    <property type="nucleotide sequence ID" value="NZ_VFPM01000003.1"/>
</dbReference>
<reference evidence="3 4" key="1">
    <citation type="submission" date="2019-06" db="EMBL/GenBank/DDBJ databases">
        <title>Genome sequencing of plant associated microbes to promote plant fitness in Sorghum bicolor and Oryza sativa.</title>
        <authorList>
            <person name="Coleman-Derr D."/>
        </authorList>
    </citation>
    <scope>NUCLEOTIDE SEQUENCE [LARGE SCALE GENOMIC DNA]</scope>
    <source>
        <strain evidence="3 4">KV-663</strain>
    </source>
</reference>
<dbReference type="OrthoDB" id="3541361at2"/>
<dbReference type="EMBL" id="VFPM01000003">
    <property type="protein sequence ID" value="TQM57767.1"/>
    <property type="molecule type" value="Genomic_DNA"/>
</dbReference>
<organism evidence="3 4">
    <name type="scientific">Humibacillus xanthopallidus</name>
    <dbReference type="NCBI Taxonomy" id="412689"/>
    <lineage>
        <taxon>Bacteria</taxon>
        <taxon>Bacillati</taxon>
        <taxon>Actinomycetota</taxon>
        <taxon>Actinomycetes</taxon>
        <taxon>Micrococcales</taxon>
        <taxon>Intrasporangiaceae</taxon>
        <taxon>Humibacillus</taxon>
    </lineage>
</organism>
<dbReference type="AlphaFoldDB" id="A0A543HHK3"/>
<feature type="region of interest" description="Disordered" evidence="1">
    <location>
        <begin position="301"/>
        <end position="362"/>
    </location>
</feature>
<name>A0A543HHK3_9MICO</name>
<dbReference type="SMART" id="SM00507">
    <property type="entry name" value="HNHc"/>
    <property type="match status" value="1"/>
</dbReference>
<evidence type="ECO:0000259" key="2">
    <source>
        <dbReference type="SMART" id="SM00507"/>
    </source>
</evidence>
<evidence type="ECO:0000256" key="1">
    <source>
        <dbReference type="SAM" id="MobiDB-lite"/>
    </source>
</evidence>